<proteinExistence type="predicted"/>
<dbReference type="CDD" id="cd09079">
    <property type="entry name" value="RgfB-like"/>
    <property type="match status" value="1"/>
</dbReference>
<feature type="domain" description="Endonuclease/exonuclease/phosphatase" evidence="2">
    <location>
        <begin position="21"/>
        <end position="262"/>
    </location>
</feature>
<evidence type="ECO:0000313" key="3">
    <source>
        <dbReference type="EMBL" id="SFH77848.1"/>
    </source>
</evidence>
<evidence type="ECO:0000259" key="2">
    <source>
        <dbReference type="Pfam" id="PF03372"/>
    </source>
</evidence>
<dbReference type="SUPFAM" id="SSF56219">
    <property type="entry name" value="DNase I-like"/>
    <property type="match status" value="1"/>
</dbReference>
<name>A0A1I3CU25_9LACT</name>
<evidence type="ECO:0000313" key="4">
    <source>
        <dbReference type="Proteomes" id="UP000198668"/>
    </source>
</evidence>
<dbReference type="PANTHER" id="PTHR15822">
    <property type="entry name" value="TRAF AND TNF RECEPTOR-ASSOCIATED PROTEIN"/>
    <property type="match status" value="1"/>
</dbReference>
<dbReference type="RefSeq" id="WP_092092751.1">
    <property type="nucleotide sequence ID" value="NZ_FOQE01000023.1"/>
</dbReference>
<dbReference type="Gene3D" id="3.60.10.10">
    <property type="entry name" value="Endonuclease/exonuclease/phosphatase"/>
    <property type="match status" value="1"/>
</dbReference>
<dbReference type="GO" id="GO:0016787">
    <property type="term" value="F:hydrolase activity"/>
    <property type="evidence" value="ECO:0007669"/>
    <property type="project" value="UniProtKB-KW"/>
</dbReference>
<dbReference type="InterPro" id="IPR051547">
    <property type="entry name" value="TDP2-like"/>
</dbReference>
<keyword evidence="1" id="KW-0378">Hydrolase</keyword>
<dbReference type="Pfam" id="PF03372">
    <property type="entry name" value="Exo_endo_phos"/>
    <property type="match status" value="1"/>
</dbReference>
<dbReference type="InterPro" id="IPR036691">
    <property type="entry name" value="Endo/exonu/phosph_ase_sf"/>
</dbReference>
<dbReference type="Proteomes" id="UP000198668">
    <property type="component" value="Unassembled WGS sequence"/>
</dbReference>
<reference evidence="3 4" key="1">
    <citation type="submission" date="2016-10" db="EMBL/GenBank/DDBJ databases">
        <authorList>
            <person name="de Groot N.N."/>
        </authorList>
    </citation>
    <scope>NUCLEOTIDE SEQUENCE [LARGE SCALE GENOMIC DNA]</scope>
    <source>
        <strain evidence="3 4">DSM 27630</strain>
    </source>
</reference>
<dbReference type="OrthoDB" id="9812537at2"/>
<sequence>MKLLTLNTHSWMEEEALEKLTFLCEAIAAQQFDVIALQEVNQSIAAPLVEQSRLLSFEEANKEHPIKEDNFALLLQEKLREKGISYYWTWEPSHVGYDRYDEGLALLSLNPIEEVSSFFVSENKSYDNYKSRKALGIKSKGHWYFSLHLGWWQDEEEPFSSQWEKAQKVFESLSGSIFLMGDFNNPADQKEEGYERVSQQWFDTYMLAEEKDNGFTVAKAIDGWTDNQTGLRMDYIFSNHPVPVISSKVIFNGHHYPVVSDHFGVAVETNEAC</sequence>
<keyword evidence="4" id="KW-1185">Reference proteome</keyword>
<dbReference type="EMBL" id="FOQE01000023">
    <property type="protein sequence ID" value="SFH77848.1"/>
    <property type="molecule type" value="Genomic_DNA"/>
</dbReference>
<evidence type="ECO:0000256" key="1">
    <source>
        <dbReference type="ARBA" id="ARBA00022801"/>
    </source>
</evidence>
<dbReference type="PANTHER" id="PTHR15822:SF23">
    <property type="entry name" value="ENDONUCLEASE_EXONUCLEASE_PHOSPHATASE FAMILY PROTEIN"/>
    <property type="match status" value="1"/>
</dbReference>
<dbReference type="AlphaFoldDB" id="A0A1I3CU25"/>
<gene>
    <name evidence="3" type="ORF">SAMN04489868_1233</name>
</gene>
<dbReference type="InterPro" id="IPR005135">
    <property type="entry name" value="Endo/exonuclease/phosphatase"/>
</dbReference>
<protein>
    <submittedName>
        <fullName evidence="3">Maltose 6'-phosphate phosphatase</fullName>
    </submittedName>
</protein>
<organism evidence="3 4">
    <name type="scientific">Pisciglobus halotolerans</name>
    <dbReference type="NCBI Taxonomy" id="745365"/>
    <lineage>
        <taxon>Bacteria</taxon>
        <taxon>Bacillati</taxon>
        <taxon>Bacillota</taxon>
        <taxon>Bacilli</taxon>
        <taxon>Lactobacillales</taxon>
        <taxon>Carnobacteriaceae</taxon>
    </lineage>
</organism>
<accession>A0A1I3CU25</accession>